<feature type="signal peptide" evidence="17">
    <location>
        <begin position="1"/>
        <end position="18"/>
    </location>
</feature>
<feature type="disulfide bond" evidence="16">
    <location>
        <begin position="55"/>
        <end position="388"/>
    </location>
</feature>
<dbReference type="EC" id="3.1.3.80" evidence="3"/>
<comment type="catalytic activity">
    <reaction evidence="15">
        <text>(2R)-2,3-bisphosphoglycerate + H2O = (2R)-2-phosphoglycerate + phosphate</text>
        <dbReference type="Rhea" id="RHEA:27381"/>
        <dbReference type="ChEBI" id="CHEBI:15377"/>
        <dbReference type="ChEBI" id="CHEBI:43474"/>
        <dbReference type="ChEBI" id="CHEBI:58248"/>
        <dbReference type="ChEBI" id="CHEBI:58289"/>
        <dbReference type="EC" id="3.1.3.80"/>
    </reaction>
    <physiologicalReaction direction="left-to-right" evidence="15">
        <dbReference type="Rhea" id="RHEA:27382"/>
    </physiologicalReaction>
</comment>
<evidence type="ECO:0000256" key="7">
    <source>
        <dbReference type="ARBA" id="ARBA00022729"/>
    </source>
</evidence>
<keyword evidence="8" id="KW-0378">Hydrolase</keyword>
<dbReference type="CDD" id="cd07061">
    <property type="entry name" value="HP_HAP_like"/>
    <property type="match status" value="1"/>
</dbReference>
<comment type="caution">
    <text evidence="18">The sequence shown here is derived from an EMBL/GenBank/DDBJ whole genome shotgun (WGS) entry which is preliminary data.</text>
</comment>
<gene>
    <name evidence="18" type="ORF">HHI36_015509</name>
</gene>
<comment type="catalytic activity">
    <reaction evidence="13">
        <text>1D-myo-inositol 1,2,4,5,6-pentakisphosphate + H2O = 1D-myo-inositol 1,2,5,6-tetrakisphosphate + phosphate</text>
        <dbReference type="Rhea" id="RHEA:77115"/>
        <dbReference type="ChEBI" id="CHEBI:15377"/>
        <dbReference type="ChEBI" id="CHEBI:43474"/>
        <dbReference type="ChEBI" id="CHEBI:57798"/>
        <dbReference type="ChEBI" id="CHEBI:195535"/>
        <dbReference type="EC" id="3.1.3.62"/>
    </reaction>
    <physiologicalReaction direction="left-to-right" evidence="13">
        <dbReference type="Rhea" id="RHEA:77116"/>
    </physiologicalReaction>
</comment>
<evidence type="ECO:0000256" key="3">
    <source>
        <dbReference type="ARBA" id="ARBA00012976"/>
    </source>
</evidence>
<evidence type="ECO:0000256" key="16">
    <source>
        <dbReference type="PIRSR" id="PIRSR000894-2"/>
    </source>
</evidence>
<accession>A0ABD2N5V0</accession>
<comment type="subcellular location">
    <subcellularLocation>
        <location evidence="1">Cell membrane</location>
    </subcellularLocation>
</comment>
<evidence type="ECO:0000256" key="4">
    <source>
        <dbReference type="ARBA" id="ARBA00013040"/>
    </source>
</evidence>
<organism evidence="18 19">
    <name type="scientific">Cryptolaemus montrouzieri</name>
    <dbReference type="NCBI Taxonomy" id="559131"/>
    <lineage>
        <taxon>Eukaryota</taxon>
        <taxon>Metazoa</taxon>
        <taxon>Ecdysozoa</taxon>
        <taxon>Arthropoda</taxon>
        <taxon>Hexapoda</taxon>
        <taxon>Insecta</taxon>
        <taxon>Pterygota</taxon>
        <taxon>Neoptera</taxon>
        <taxon>Endopterygota</taxon>
        <taxon>Coleoptera</taxon>
        <taxon>Polyphaga</taxon>
        <taxon>Cucujiformia</taxon>
        <taxon>Coccinelloidea</taxon>
        <taxon>Coccinellidae</taxon>
        <taxon>Scymninae</taxon>
        <taxon>Scymnini</taxon>
        <taxon>Cryptolaemus</taxon>
    </lineage>
</organism>
<evidence type="ECO:0000256" key="12">
    <source>
        <dbReference type="ARBA" id="ARBA00043668"/>
    </source>
</evidence>
<evidence type="ECO:0000256" key="13">
    <source>
        <dbReference type="ARBA" id="ARBA00043671"/>
    </source>
</evidence>
<evidence type="ECO:0000256" key="15">
    <source>
        <dbReference type="ARBA" id="ARBA00043832"/>
    </source>
</evidence>
<evidence type="ECO:0000256" key="11">
    <source>
        <dbReference type="ARBA" id="ARBA00031642"/>
    </source>
</evidence>
<dbReference type="EMBL" id="JABFTP020000062">
    <property type="protein sequence ID" value="KAL3274093.1"/>
    <property type="molecule type" value="Genomic_DNA"/>
</dbReference>
<feature type="disulfide bond" evidence="16">
    <location>
        <begin position="260"/>
        <end position="275"/>
    </location>
</feature>
<evidence type="ECO:0000256" key="17">
    <source>
        <dbReference type="SAM" id="SignalP"/>
    </source>
</evidence>
<keyword evidence="16" id="KW-1015">Disulfide bond</keyword>
<comment type="catalytic activity">
    <reaction evidence="14">
        <text>1D-myo-inositol hexakisphosphate + H2O = 1D-myo-inositol 1,2,4,5,6-pentakisphosphate + phosphate</text>
        <dbReference type="Rhea" id="RHEA:16989"/>
        <dbReference type="ChEBI" id="CHEBI:15377"/>
        <dbReference type="ChEBI" id="CHEBI:43474"/>
        <dbReference type="ChEBI" id="CHEBI:57798"/>
        <dbReference type="ChEBI" id="CHEBI:58130"/>
        <dbReference type="EC" id="3.1.3.62"/>
    </reaction>
    <physiologicalReaction direction="left-to-right" evidence="14">
        <dbReference type="Rhea" id="RHEA:16990"/>
    </physiologicalReaction>
</comment>
<evidence type="ECO:0000256" key="8">
    <source>
        <dbReference type="ARBA" id="ARBA00022801"/>
    </source>
</evidence>
<dbReference type="GO" id="GO:0005886">
    <property type="term" value="C:plasma membrane"/>
    <property type="evidence" value="ECO:0007669"/>
    <property type="project" value="UniProtKB-SubCell"/>
</dbReference>
<dbReference type="Gene3D" id="3.40.50.1240">
    <property type="entry name" value="Phosphoglycerate mutase-like"/>
    <property type="match status" value="1"/>
</dbReference>
<proteinExistence type="inferred from homology"/>
<dbReference type="InterPro" id="IPR029033">
    <property type="entry name" value="His_PPase_superfam"/>
</dbReference>
<reference evidence="18 19" key="1">
    <citation type="journal article" date="2021" name="BMC Biol.">
        <title>Horizontally acquired antibacterial genes associated with adaptive radiation of ladybird beetles.</title>
        <authorList>
            <person name="Li H.S."/>
            <person name="Tang X.F."/>
            <person name="Huang Y.H."/>
            <person name="Xu Z.Y."/>
            <person name="Chen M.L."/>
            <person name="Du X.Y."/>
            <person name="Qiu B.Y."/>
            <person name="Chen P.T."/>
            <person name="Zhang W."/>
            <person name="Slipinski A."/>
            <person name="Escalona H.E."/>
            <person name="Waterhouse R.M."/>
            <person name="Zwick A."/>
            <person name="Pang H."/>
        </authorList>
    </citation>
    <scope>NUCLEOTIDE SEQUENCE [LARGE SCALE GENOMIC DNA]</scope>
    <source>
        <strain evidence="18">SYSU2018</strain>
    </source>
</reference>
<name>A0ABD2N5V0_9CUCU</name>
<evidence type="ECO:0000256" key="9">
    <source>
        <dbReference type="ARBA" id="ARBA00023136"/>
    </source>
</evidence>
<keyword evidence="6" id="KW-1003">Cell membrane</keyword>
<feature type="chain" id="PRO_5044809394" description="Multiple inositol polyphosphate phosphatase 1" evidence="17">
    <location>
        <begin position="19"/>
        <end position="451"/>
    </location>
</feature>
<evidence type="ECO:0000256" key="2">
    <source>
        <dbReference type="ARBA" id="ARBA00008422"/>
    </source>
</evidence>
<evidence type="ECO:0000256" key="5">
    <source>
        <dbReference type="ARBA" id="ARBA00018097"/>
    </source>
</evidence>
<keyword evidence="10" id="KW-0325">Glycoprotein</keyword>
<evidence type="ECO:0000256" key="10">
    <source>
        <dbReference type="ARBA" id="ARBA00023180"/>
    </source>
</evidence>
<dbReference type="SUPFAM" id="SSF53254">
    <property type="entry name" value="Phosphoglycerate mutase-like"/>
    <property type="match status" value="1"/>
</dbReference>
<dbReference type="AlphaFoldDB" id="A0ABD2N5V0"/>
<protein>
    <recommendedName>
        <fullName evidence="5">Multiple inositol polyphosphate phosphatase 1</fullName>
        <ecNumber evidence="4">3.1.3.62</ecNumber>
        <ecNumber evidence="3">3.1.3.80</ecNumber>
    </recommendedName>
    <alternativeName>
        <fullName evidence="11">2,3-bisphosphoglycerate 3-phosphatase</fullName>
    </alternativeName>
</protein>
<dbReference type="FunFam" id="3.40.50.1240:FF:000014">
    <property type="entry name" value="Multiple inositol polyphosphate phosphatase 1"/>
    <property type="match status" value="1"/>
</dbReference>
<comment type="similarity">
    <text evidence="2">Belongs to the histidine acid phosphatase family. MINPP1 subfamily.</text>
</comment>
<dbReference type="InterPro" id="IPR016274">
    <property type="entry name" value="Histidine_acid_Pase_euk"/>
</dbReference>
<comment type="catalytic activity">
    <reaction evidence="12">
        <text>1D-myo-inositol 1,2,5,6-tetrakisphosphate + H2O = 1D-myo-inositol 1,2,6-trisphosphate + phosphate</text>
        <dbReference type="Rhea" id="RHEA:77119"/>
        <dbReference type="ChEBI" id="CHEBI:15377"/>
        <dbReference type="ChEBI" id="CHEBI:43474"/>
        <dbReference type="ChEBI" id="CHEBI:195535"/>
        <dbReference type="ChEBI" id="CHEBI:195537"/>
        <dbReference type="EC" id="3.1.3.62"/>
    </reaction>
    <physiologicalReaction direction="left-to-right" evidence="12">
        <dbReference type="Rhea" id="RHEA:77120"/>
    </physiologicalReaction>
</comment>
<dbReference type="InterPro" id="IPR000560">
    <property type="entry name" value="His_Pase_clade-2"/>
</dbReference>
<dbReference type="PIRSF" id="PIRSF000894">
    <property type="entry name" value="Acid_phosphatase"/>
    <property type="match status" value="1"/>
</dbReference>
<keyword evidence="19" id="KW-1185">Reference proteome</keyword>
<feature type="disulfide bond" evidence="16">
    <location>
        <begin position="408"/>
        <end position="414"/>
    </location>
</feature>
<dbReference type="PANTHER" id="PTHR20963:SF51">
    <property type="entry name" value="MULTIPLE INOSITOL POLYPHOSPHATE PHOSPHATASE 1"/>
    <property type="match status" value="1"/>
</dbReference>
<dbReference type="EC" id="3.1.3.62" evidence="4"/>
<evidence type="ECO:0000256" key="6">
    <source>
        <dbReference type="ARBA" id="ARBA00022475"/>
    </source>
</evidence>
<dbReference type="Pfam" id="PF00328">
    <property type="entry name" value="His_Phos_2"/>
    <property type="match status" value="1"/>
</dbReference>
<keyword evidence="9" id="KW-0472">Membrane</keyword>
<evidence type="ECO:0000313" key="18">
    <source>
        <dbReference type="EMBL" id="KAL3274093.1"/>
    </source>
</evidence>
<keyword evidence="7 17" id="KW-0732">Signal</keyword>
<evidence type="ECO:0000256" key="14">
    <source>
        <dbReference type="ARBA" id="ARBA00043691"/>
    </source>
</evidence>
<dbReference type="PANTHER" id="PTHR20963">
    <property type="entry name" value="MULTIPLE INOSITOL POLYPHOSPHATE PHOSPHATASE-RELATED"/>
    <property type="match status" value="1"/>
</dbReference>
<dbReference type="GO" id="GO:0034417">
    <property type="term" value="F:bisphosphoglycerate 3-phosphatase activity"/>
    <property type="evidence" value="ECO:0007669"/>
    <property type="project" value="UniProtKB-EC"/>
</dbReference>
<dbReference type="Proteomes" id="UP001516400">
    <property type="component" value="Unassembled WGS sequence"/>
</dbReference>
<evidence type="ECO:0000256" key="1">
    <source>
        <dbReference type="ARBA" id="ARBA00004236"/>
    </source>
</evidence>
<sequence>MNKYTFYLLTIFITYSFCSEVCNDVAKNYQLHLGTKTPYRIVANNTFGKIEYQGCKPNKMWMIIRHGTRNPSESFIESMDRRLPKIRDLILKNNPTSSDVLHNSDLIALQHWENKLKKKDQKKLTREGENEMIDIAERMQSRFPMLLSNIYSNTSYKFKHTDSQRTRKSAYYFSIGLFGKQIAKSVWYPEPSKKDPILRFYKLCSKWKKDVKENPESLLHRKEFEISPLMIKTIQEVNQRLKLSLNKLNFDDIYLMYSTCSYETAWKMNQKSPWCSAFSLNDMKVLEYYEDLKYYWLDGYGYNLNHNQACVVFDEIVSYFGSKNEYPKSTIYFSHSGTLLKLLAHLQLYKEDKPLTRHNFNDKVDNRNFRVSRVSPFGTNLAMVLFDCGGVQKVLTLHQEHIIRLPSCPTTDLCEFNSIVDYYRSATSTCNFDEICGNKGANETTDSTDDE</sequence>
<evidence type="ECO:0000313" key="19">
    <source>
        <dbReference type="Proteomes" id="UP001516400"/>
    </source>
</evidence>